<evidence type="ECO:0000313" key="9">
    <source>
        <dbReference type="EMBL" id="GAA1978456.1"/>
    </source>
</evidence>
<organism evidence="9 10">
    <name type="scientific">Terrabacter lapilli</name>
    <dbReference type="NCBI Taxonomy" id="436231"/>
    <lineage>
        <taxon>Bacteria</taxon>
        <taxon>Bacillati</taxon>
        <taxon>Actinomycetota</taxon>
        <taxon>Actinomycetes</taxon>
        <taxon>Micrococcales</taxon>
        <taxon>Intrasporangiaceae</taxon>
        <taxon>Terrabacter</taxon>
    </lineage>
</organism>
<evidence type="ECO:0000256" key="4">
    <source>
        <dbReference type="ARBA" id="ARBA00022692"/>
    </source>
</evidence>
<feature type="transmembrane region" description="Helical" evidence="8">
    <location>
        <begin position="139"/>
        <end position="157"/>
    </location>
</feature>
<evidence type="ECO:0000313" key="10">
    <source>
        <dbReference type="Proteomes" id="UP001500013"/>
    </source>
</evidence>
<feature type="transmembrane region" description="Helical" evidence="8">
    <location>
        <begin position="102"/>
        <end position="119"/>
    </location>
</feature>
<comment type="caution">
    <text evidence="9">The sequence shown here is derived from an EMBL/GenBank/DDBJ whole genome shotgun (WGS) entry which is preliminary data.</text>
</comment>
<evidence type="ECO:0000256" key="6">
    <source>
        <dbReference type="ARBA" id="ARBA00023136"/>
    </source>
</evidence>
<feature type="compositionally biased region" description="Low complexity" evidence="7">
    <location>
        <begin position="165"/>
        <end position="176"/>
    </location>
</feature>
<keyword evidence="6 8" id="KW-0472">Membrane</keyword>
<dbReference type="Pfam" id="PF07681">
    <property type="entry name" value="DoxX"/>
    <property type="match status" value="1"/>
</dbReference>
<keyword evidence="4 8" id="KW-0812">Transmembrane</keyword>
<evidence type="ECO:0000256" key="5">
    <source>
        <dbReference type="ARBA" id="ARBA00022989"/>
    </source>
</evidence>
<keyword evidence="3" id="KW-1003">Cell membrane</keyword>
<evidence type="ECO:0000256" key="1">
    <source>
        <dbReference type="ARBA" id="ARBA00004651"/>
    </source>
</evidence>
<dbReference type="InterPro" id="IPR051907">
    <property type="entry name" value="DoxX-like_oxidoreductase"/>
</dbReference>
<dbReference type="RefSeq" id="WP_344060983.1">
    <property type="nucleotide sequence ID" value="NZ_BAAAPU010000007.1"/>
</dbReference>
<sequence length="197" mass="19408">MKIGRLAARAVIGGLFVGHGTQKLFGWFGGPGLEGTEQMMGALKMKPARPNAIAAGVSEAAGGALLLAGAATPLAASSLIGTMLTAIWKVHRPKGVWVTEGGWEYNAVLIAALVALIDAGPGEVSVDAALGREEWGPGWALGGLALGAAASSAAIALGRRGSSPAEAAQEAAAGESEVGRAATGDTAGDPVTAVSDD</sequence>
<dbReference type="Proteomes" id="UP001500013">
    <property type="component" value="Unassembled WGS sequence"/>
</dbReference>
<keyword evidence="5 8" id="KW-1133">Transmembrane helix</keyword>
<dbReference type="PANTHER" id="PTHR33452">
    <property type="entry name" value="OXIDOREDUCTASE CATD-RELATED"/>
    <property type="match status" value="1"/>
</dbReference>
<protein>
    <recommendedName>
        <fullName evidence="11">Oxidoreductase</fullName>
    </recommendedName>
</protein>
<dbReference type="PANTHER" id="PTHR33452:SF1">
    <property type="entry name" value="INNER MEMBRANE PROTEIN YPHA-RELATED"/>
    <property type="match status" value="1"/>
</dbReference>
<evidence type="ECO:0000256" key="3">
    <source>
        <dbReference type="ARBA" id="ARBA00022475"/>
    </source>
</evidence>
<feature type="transmembrane region" description="Helical" evidence="8">
    <location>
        <begin position="65"/>
        <end position="90"/>
    </location>
</feature>
<comment type="subcellular location">
    <subcellularLocation>
        <location evidence="1">Cell membrane</location>
        <topology evidence="1">Multi-pass membrane protein</topology>
    </subcellularLocation>
</comment>
<gene>
    <name evidence="9" type="ORF">GCM10009817_18660</name>
</gene>
<evidence type="ECO:0000256" key="2">
    <source>
        <dbReference type="ARBA" id="ARBA00006679"/>
    </source>
</evidence>
<accession>A0ABN2S0Z0</accession>
<dbReference type="InterPro" id="IPR032808">
    <property type="entry name" value="DoxX"/>
</dbReference>
<evidence type="ECO:0008006" key="11">
    <source>
        <dbReference type="Google" id="ProtNLM"/>
    </source>
</evidence>
<keyword evidence="10" id="KW-1185">Reference proteome</keyword>
<name>A0ABN2S0Z0_9MICO</name>
<evidence type="ECO:0000256" key="7">
    <source>
        <dbReference type="SAM" id="MobiDB-lite"/>
    </source>
</evidence>
<feature type="region of interest" description="Disordered" evidence="7">
    <location>
        <begin position="165"/>
        <end position="197"/>
    </location>
</feature>
<comment type="similarity">
    <text evidence="2">Belongs to the DoxX family.</text>
</comment>
<evidence type="ECO:0000256" key="8">
    <source>
        <dbReference type="SAM" id="Phobius"/>
    </source>
</evidence>
<dbReference type="EMBL" id="BAAAPU010000007">
    <property type="protein sequence ID" value="GAA1978456.1"/>
    <property type="molecule type" value="Genomic_DNA"/>
</dbReference>
<reference evidence="9 10" key="1">
    <citation type="journal article" date="2019" name="Int. J. Syst. Evol. Microbiol.">
        <title>The Global Catalogue of Microorganisms (GCM) 10K type strain sequencing project: providing services to taxonomists for standard genome sequencing and annotation.</title>
        <authorList>
            <consortium name="The Broad Institute Genomics Platform"/>
            <consortium name="The Broad Institute Genome Sequencing Center for Infectious Disease"/>
            <person name="Wu L."/>
            <person name="Ma J."/>
        </authorList>
    </citation>
    <scope>NUCLEOTIDE SEQUENCE [LARGE SCALE GENOMIC DNA]</scope>
    <source>
        <strain evidence="9 10">JCM 15628</strain>
    </source>
</reference>
<proteinExistence type="inferred from homology"/>